<proteinExistence type="inferred from homology"/>
<dbReference type="InterPro" id="IPR002423">
    <property type="entry name" value="Cpn60/GroEL/TCP-1"/>
</dbReference>
<dbReference type="FunFam" id="1.10.560.10:FF:000038">
    <property type="entry name" value="Chaperonin containing TCP1 subunit 6B"/>
    <property type="match status" value="1"/>
</dbReference>
<evidence type="ECO:0000256" key="2">
    <source>
        <dbReference type="ARBA" id="ARBA00008020"/>
    </source>
</evidence>
<dbReference type="GO" id="GO:0140662">
    <property type="term" value="F:ATP-dependent protein folding chaperone"/>
    <property type="evidence" value="ECO:0007669"/>
    <property type="project" value="InterPro"/>
</dbReference>
<dbReference type="Pfam" id="PF00118">
    <property type="entry name" value="Cpn60_TCP1"/>
    <property type="match status" value="1"/>
</dbReference>
<dbReference type="OrthoDB" id="10052040at2759"/>
<comment type="similarity">
    <text evidence="2 7">Belongs to the TCP-1 chaperonin family.</text>
</comment>
<dbReference type="PROSITE" id="PS00751">
    <property type="entry name" value="TCP1_2"/>
    <property type="match status" value="1"/>
</dbReference>
<dbReference type="GO" id="GO:0016887">
    <property type="term" value="F:ATP hydrolysis activity"/>
    <property type="evidence" value="ECO:0007669"/>
    <property type="project" value="InterPro"/>
</dbReference>
<keyword evidence="5 7" id="KW-0067">ATP-binding</keyword>
<evidence type="ECO:0000256" key="1">
    <source>
        <dbReference type="ARBA" id="ARBA00004496"/>
    </source>
</evidence>
<dbReference type="EMBL" id="JAEHOD010000002">
    <property type="protein sequence ID" value="KAG2454203.1"/>
    <property type="molecule type" value="Genomic_DNA"/>
</dbReference>
<evidence type="ECO:0000256" key="7">
    <source>
        <dbReference type="RuleBase" id="RU004187"/>
    </source>
</evidence>
<dbReference type="FunFam" id="3.30.260.10:FF:000017">
    <property type="entry name" value="T-complex protein 1 subunit zeta"/>
    <property type="match status" value="1"/>
</dbReference>
<dbReference type="FunFam" id="1.10.560.10:FF:000058">
    <property type="entry name" value="T-complex protein 1 subunit zeta"/>
    <property type="match status" value="1"/>
</dbReference>
<dbReference type="InterPro" id="IPR012722">
    <property type="entry name" value="Chap_CCT_zeta"/>
</dbReference>
<evidence type="ECO:0000313" key="8">
    <source>
        <dbReference type="EMBL" id="KAG2454203.1"/>
    </source>
</evidence>
<dbReference type="SUPFAM" id="SSF48592">
    <property type="entry name" value="GroEL equatorial domain-like"/>
    <property type="match status" value="1"/>
</dbReference>
<gene>
    <name evidence="8" type="ORF">HYH02_001238</name>
</gene>
<comment type="subcellular location">
    <subcellularLocation>
        <location evidence="1">Cytoplasm</location>
    </subcellularLocation>
</comment>
<keyword evidence="4 7" id="KW-0547">Nucleotide-binding</keyword>
<dbReference type="GO" id="GO:0051082">
    <property type="term" value="F:unfolded protein binding"/>
    <property type="evidence" value="ECO:0007669"/>
    <property type="project" value="InterPro"/>
</dbReference>
<name>A0A835WVZ9_9CHLO</name>
<protein>
    <submittedName>
        <fullName evidence="8">Uncharacterized protein</fullName>
    </submittedName>
</protein>
<dbReference type="NCBIfam" id="TIGR02347">
    <property type="entry name" value="chap_CCT_zeta"/>
    <property type="match status" value="1"/>
</dbReference>
<reference evidence="8" key="1">
    <citation type="journal article" date="2020" name="bioRxiv">
        <title>Comparative genomics of Chlamydomonas.</title>
        <authorList>
            <person name="Craig R.J."/>
            <person name="Hasan A.R."/>
            <person name="Ness R.W."/>
            <person name="Keightley P.D."/>
        </authorList>
    </citation>
    <scope>NUCLEOTIDE SEQUENCE</scope>
    <source>
        <strain evidence="8">CCAP 11/173</strain>
    </source>
</reference>
<dbReference type="PANTHER" id="PTHR11353">
    <property type="entry name" value="CHAPERONIN"/>
    <property type="match status" value="1"/>
</dbReference>
<evidence type="ECO:0000256" key="6">
    <source>
        <dbReference type="ARBA" id="ARBA00023186"/>
    </source>
</evidence>
<dbReference type="GO" id="GO:0005524">
    <property type="term" value="F:ATP binding"/>
    <property type="evidence" value="ECO:0007669"/>
    <property type="project" value="UniProtKB-KW"/>
</dbReference>
<dbReference type="InterPro" id="IPR027409">
    <property type="entry name" value="GroEL-like_apical_dom_sf"/>
</dbReference>
<dbReference type="InterPro" id="IPR017998">
    <property type="entry name" value="Chaperone_TCP-1"/>
</dbReference>
<keyword evidence="3" id="KW-0963">Cytoplasm</keyword>
<keyword evidence="9" id="KW-1185">Reference proteome</keyword>
<dbReference type="PRINTS" id="PR00304">
    <property type="entry name" value="TCOMPLEXTCP1"/>
</dbReference>
<dbReference type="Proteomes" id="UP000613740">
    <property type="component" value="Unassembled WGS sequence"/>
</dbReference>
<evidence type="ECO:0000256" key="5">
    <source>
        <dbReference type="ARBA" id="ARBA00022840"/>
    </source>
</evidence>
<dbReference type="AlphaFoldDB" id="A0A835WVZ9"/>
<dbReference type="CDD" id="cd03342">
    <property type="entry name" value="TCP1_zeta"/>
    <property type="match status" value="1"/>
</dbReference>
<dbReference type="FunFam" id="3.50.7.10:FF:000004">
    <property type="entry name" value="T-complex protein 1 subunit zeta"/>
    <property type="match status" value="1"/>
</dbReference>
<dbReference type="Gene3D" id="3.30.260.10">
    <property type="entry name" value="TCP-1-like chaperonin intermediate domain"/>
    <property type="match status" value="1"/>
</dbReference>
<dbReference type="InterPro" id="IPR027413">
    <property type="entry name" value="GROEL-like_equatorial_sf"/>
</dbReference>
<dbReference type="InterPro" id="IPR002194">
    <property type="entry name" value="Chaperonin_TCP-1_CS"/>
</dbReference>
<dbReference type="Gene3D" id="1.10.560.10">
    <property type="entry name" value="GroEL-like equatorial domain"/>
    <property type="match status" value="1"/>
</dbReference>
<dbReference type="InterPro" id="IPR027410">
    <property type="entry name" value="TCP-1-like_intermed_sf"/>
</dbReference>
<dbReference type="PROSITE" id="PS00995">
    <property type="entry name" value="TCP1_3"/>
    <property type="match status" value="1"/>
</dbReference>
<sequence>MSSVKTLNANAEVMNRAAALFMNINAAKGLMDVMRSNYGPKGTIKMLVSGAGDIKLTKDGNVLLREMQIQNPTAVMIARAAVAQDDVTGDGTTSIVLLIGELMKQAERYLSEGTHPRVLVEGFETARKATLEFLETFKQPLPTPPAAAVAAAGAAADAEGAAPPAVDRETLRCVARTSLRTKLAEPLADQLTDIVTDSVLMVRRPNQPIDLFMVEIMHMRHKLDSDTRLVRGLVLDHGSRHPDMPKRLDNCYILSCNISLEYEKSEVNSGFFYSSADQREKLVAAERAYTDERVHKIIELKKKVCTEENGRSFVLINQKGIDPISLDALAKEGVIALRRAKKRNMERIQLACGGFCVNSVEELAEEALGHADEVYEHVLGEEKYTFVEGVKNPHSCTILIKGPSDHVIAQIKDAVRDGLRAVKNGIDDAGVIPGAGAFEVAAAHHLRTVTRKSLAGRAKLGLDAFAEALLGLAKALAENSGHDAQETIIKLQEEHERGNVVGLDVATGEPMDPVTVGVYDNYIVKRQILQSAPVLAGQLLLVDEVMRAGINMRKQ</sequence>
<accession>A0A835WVZ9</accession>
<organism evidence="8 9">
    <name type="scientific">Chlamydomonas schloesseri</name>
    <dbReference type="NCBI Taxonomy" id="2026947"/>
    <lineage>
        <taxon>Eukaryota</taxon>
        <taxon>Viridiplantae</taxon>
        <taxon>Chlorophyta</taxon>
        <taxon>core chlorophytes</taxon>
        <taxon>Chlorophyceae</taxon>
        <taxon>CS clade</taxon>
        <taxon>Chlamydomonadales</taxon>
        <taxon>Chlamydomonadaceae</taxon>
        <taxon>Chlamydomonas</taxon>
    </lineage>
</organism>
<dbReference type="SUPFAM" id="SSF54849">
    <property type="entry name" value="GroEL-intermediate domain like"/>
    <property type="match status" value="1"/>
</dbReference>
<dbReference type="GO" id="GO:0005737">
    <property type="term" value="C:cytoplasm"/>
    <property type="evidence" value="ECO:0007669"/>
    <property type="project" value="UniProtKB-SubCell"/>
</dbReference>
<dbReference type="SUPFAM" id="SSF52029">
    <property type="entry name" value="GroEL apical domain-like"/>
    <property type="match status" value="1"/>
</dbReference>
<evidence type="ECO:0000313" key="9">
    <source>
        <dbReference type="Proteomes" id="UP000613740"/>
    </source>
</evidence>
<comment type="caution">
    <text evidence="8">The sequence shown here is derived from an EMBL/GenBank/DDBJ whole genome shotgun (WGS) entry which is preliminary data.</text>
</comment>
<dbReference type="Gene3D" id="3.50.7.10">
    <property type="entry name" value="GroEL"/>
    <property type="match status" value="1"/>
</dbReference>
<dbReference type="PROSITE" id="PS00750">
    <property type="entry name" value="TCP1_1"/>
    <property type="match status" value="1"/>
</dbReference>
<evidence type="ECO:0000256" key="3">
    <source>
        <dbReference type="ARBA" id="ARBA00022490"/>
    </source>
</evidence>
<keyword evidence="6 7" id="KW-0143">Chaperone</keyword>
<evidence type="ECO:0000256" key="4">
    <source>
        <dbReference type="ARBA" id="ARBA00022741"/>
    </source>
</evidence>